<dbReference type="Gene3D" id="6.10.250.3280">
    <property type="match status" value="1"/>
</dbReference>
<dbReference type="RefSeq" id="NP_733856.1">
    <property type="nucleotide sequence ID" value="NC_004367.1"/>
</dbReference>
<dbReference type="GO" id="GO:0019062">
    <property type="term" value="P:virion attachment to host cell"/>
    <property type="evidence" value="ECO:0007669"/>
    <property type="project" value="UniProtKB-KW"/>
</dbReference>
<keyword evidence="10 17" id="KW-1133">Transmembrane helix</keyword>
<evidence type="ECO:0000256" key="10">
    <source>
        <dbReference type="ARBA" id="ARBA00022989"/>
    </source>
</evidence>
<evidence type="ECO:0000256" key="8">
    <source>
        <dbReference type="ARBA" id="ARBA00022870"/>
    </source>
</evidence>
<feature type="domain" description="Herpesvirus glycoprotein B ectodomain C-terminal" evidence="18">
    <location>
        <begin position="468"/>
        <end position="685"/>
    </location>
</feature>
<dbReference type="Pfam" id="PF17417">
    <property type="entry name" value="Glycoprot_B_PH2"/>
    <property type="match status" value="1"/>
</dbReference>
<keyword evidence="22" id="KW-1185">Reference proteome</keyword>
<dbReference type="InterPro" id="IPR038631">
    <property type="entry name" value="Glycoprot_B_PH2_sf"/>
</dbReference>
<dbReference type="Gene3D" id="2.30.30.1230">
    <property type="match status" value="1"/>
</dbReference>
<keyword evidence="4" id="KW-0732">Signal</keyword>
<keyword evidence="15" id="KW-1160">Virus entry into host cell</keyword>
<keyword evidence="6" id="KW-1040">Host Golgi apparatus</keyword>
<keyword evidence="9" id="KW-0261">Viral envelope protein</keyword>
<name>Q993K7_9GAMA</name>
<dbReference type="InterPro" id="IPR000234">
    <property type="entry name" value="Herpes_Glycoprot_B"/>
</dbReference>
<dbReference type="InterPro" id="IPR035381">
    <property type="entry name" value="Glycoprot_B_PH2"/>
</dbReference>
<dbReference type="GO" id="GO:0019031">
    <property type="term" value="C:viral envelope"/>
    <property type="evidence" value="ECO:0007669"/>
    <property type="project" value="UniProtKB-KW"/>
</dbReference>
<dbReference type="KEGG" id="vg:955869"/>
<dbReference type="GeneID" id="955869"/>
<evidence type="ECO:0000256" key="4">
    <source>
        <dbReference type="ARBA" id="ARBA00022729"/>
    </source>
</evidence>
<evidence type="ECO:0000256" key="15">
    <source>
        <dbReference type="ARBA" id="ARBA00023296"/>
    </source>
</evidence>
<evidence type="ECO:0000256" key="9">
    <source>
        <dbReference type="ARBA" id="ARBA00022879"/>
    </source>
</evidence>
<evidence type="ECO:0000313" key="21">
    <source>
        <dbReference type="EMBL" id="AAK38211.1"/>
    </source>
</evidence>
<feature type="domain" description="Herpesvirus Glycoprotein B PH-like" evidence="20">
    <location>
        <begin position="299"/>
        <end position="393"/>
    </location>
</feature>
<evidence type="ECO:0000256" key="6">
    <source>
        <dbReference type="ARBA" id="ARBA00022812"/>
    </source>
</evidence>
<keyword evidence="12 17" id="KW-0472">Membrane</keyword>
<feature type="compositionally biased region" description="Basic and acidic residues" evidence="16">
    <location>
        <begin position="405"/>
        <end position="414"/>
    </location>
</feature>
<sequence>MAVFKIMIFIFMSYAIGAPRESEPPVSQPNPKPETTVFPGSTHQPYEFPFRVCEMNNHGDIFRFATRISCPNFNLQENHTEGILIVFKDNIIPYTFNVRAYTKVVTTVTVYNGWYADAVTNAHEERYSVPDYELENMDTLYQCYNSVRMVKAGVERVYVDRDDKNITVNLRPASGISTGVRRYNSQPDLYDDPGWMVWTYRRRTTVNCMITDMQAKSNSPFNFFVTTLGQTVEMSPFYNGSNSETFNEPAGTFEIREKYKIVTFENRGTIPKEEKRAFLNKDTYTLSWKLDARSSYCPLTMWKDYSVAIRTDDGSSFHFITPQGTASFVTNTTHEKLPDQFKCIEQQVNKTITEQFAKLSNKYDRDEAEIQYFRTAGGLLLAWLPVTPKSLITIRDIALNNTEAQDGKAARDQPPDTANSPTPQAPPLRRNRREAGSDRNTTNITDVSATTEGTGDKDSILGTIDNPATAQIQFAYDSLRSQINRMLGDLASAWCQEQRRQNMVLNELTKINPTTVMTGVYGYPVAAKRIGDVISVSRCVPVEQESVSLRKSMRVLGSETSCYTRPLVSFSFPNDSKTYEGQLGQFNEILLTKKMVENCQDTCQHYFQSGNEMHVFRDYQHFKTIPVEDVATLQTFITLNTSFITNIDFQTLELYSRDERRASNVFDIEGIFREYNFQTQNIANLRRDLDNAISNNRNQFVDGLGELTDSLGAVGQAITNIVSSVGGLFSSLISGFISFFKNPFGGVLILAGIVAVIFLVIFLVRQNRTIAQQPVQFLYPEIQSLTKNREIGQSNVAPISKQQLDAIMLALYEQTAKRTQAESKTSDSTTSLPSRALEAARNRLRLRKKPGRENRSDLKPLLTNIEDTEF</sequence>
<feature type="domain" description="Herpesvirus Glycoprotein B PH-like" evidence="19">
    <location>
        <begin position="90"/>
        <end position="297"/>
    </location>
</feature>
<feature type="transmembrane region" description="Helical" evidence="17">
    <location>
        <begin position="744"/>
        <end position="764"/>
    </location>
</feature>
<dbReference type="OrthoDB" id="1372at10239"/>
<dbReference type="InterPro" id="IPR055341">
    <property type="entry name" value="Glycoprotein_B_ecto_C"/>
</dbReference>
<keyword evidence="7" id="KW-0946">Virion</keyword>
<feature type="region of interest" description="Disordered" evidence="16">
    <location>
        <begin position="843"/>
        <end position="870"/>
    </location>
</feature>
<evidence type="ECO:0000256" key="2">
    <source>
        <dbReference type="ARBA" id="ARBA00022581"/>
    </source>
</evidence>
<feature type="compositionally biased region" description="Polar residues" evidence="16">
    <location>
        <begin position="438"/>
        <end position="453"/>
    </location>
</feature>
<organism evidence="21 22">
    <name type="scientific">callitrichine gammaherpesvirus 3</name>
    <name type="common">Marmoset lymphocryptovirus</name>
    <dbReference type="NCBI Taxonomy" id="106331"/>
    <lineage>
        <taxon>Viruses</taxon>
        <taxon>Duplodnaviria</taxon>
        <taxon>Heunggongvirae</taxon>
        <taxon>Peploviricota</taxon>
        <taxon>Herviviricetes</taxon>
        <taxon>Herpesvirales</taxon>
        <taxon>Orthoherpesviridae</taxon>
        <taxon>Gammaherpesvirinae</taxon>
        <taxon>Lymphocryptovirus</taxon>
        <taxon>Lymphocryptovirus callitrichinegamma3</taxon>
    </lineage>
</organism>
<evidence type="ECO:0000256" key="1">
    <source>
        <dbReference type="ARBA" id="ARBA00022511"/>
    </source>
</evidence>
<dbReference type="Pfam" id="PF17416">
    <property type="entry name" value="Glycoprot_B_PH1"/>
    <property type="match status" value="1"/>
</dbReference>
<dbReference type="Gene3D" id="2.30.29.100">
    <property type="match status" value="2"/>
</dbReference>
<evidence type="ECO:0000256" key="14">
    <source>
        <dbReference type="ARBA" id="ARBA00023180"/>
    </source>
</evidence>
<accession>Q993K7</accession>
<dbReference type="HAMAP" id="MF_04032">
    <property type="entry name" value="HSV_GB"/>
    <property type="match status" value="1"/>
</dbReference>
<keyword evidence="2" id="KW-0945">Host-virus interaction</keyword>
<dbReference type="InterPro" id="IPR035377">
    <property type="entry name" value="Glycoprot_B_PH1"/>
</dbReference>
<keyword evidence="5" id="KW-1161">Viral attachment to host cell</keyword>
<evidence type="ECO:0000256" key="5">
    <source>
        <dbReference type="ARBA" id="ARBA00022804"/>
    </source>
</evidence>
<dbReference type="Gene3D" id="1.20.5.1890">
    <property type="match status" value="1"/>
</dbReference>
<dbReference type="Proteomes" id="UP000202809">
    <property type="component" value="Segment"/>
</dbReference>
<dbReference type="SUPFAM" id="SSF161008">
    <property type="entry name" value="Viral glycoprotein ectodomain-like"/>
    <property type="match status" value="1"/>
</dbReference>
<evidence type="ECO:0000259" key="20">
    <source>
        <dbReference type="Pfam" id="PF17417"/>
    </source>
</evidence>
<proteinExistence type="inferred from homology"/>
<evidence type="ECO:0000256" key="7">
    <source>
        <dbReference type="ARBA" id="ARBA00022844"/>
    </source>
</evidence>
<evidence type="ECO:0000256" key="16">
    <source>
        <dbReference type="SAM" id="MobiDB-lite"/>
    </source>
</evidence>
<feature type="region of interest" description="Disordered" evidence="16">
    <location>
        <begin position="404"/>
        <end position="462"/>
    </location>
</feature>
<evidence type="ECO:0000256" key="17">
    <source>
        <dbReference type="SAM" id="Phobius"/>
    </source>
</evidence>
<protein>
    <submittedName>
        <fullName evidence="21">ORF4</fullName>
    </submittedName>
</protein>
<keyword evidence="8" id="KW-1043">Host membrane</keyword>
<evidence type="ECO:0000313" key="22">
    <source>
        <dbReference type="Proteomes" id="UP000202809"/>
    </source>
</evidence>
<evidence type="ECO:0000256" key="12">
    <source>
        <dbReference type="ARBA" id="ARBA00023136"/>
    </source>
</evidence>
<keyword evidence="13" id="KW-1015">Disulfide bond</keyword>
<evidence type="ECO:0000256" key="11">
    <source>
        <dbReference type="ARBA" id="ARBA00023046"/>
    </source>
</evidence>
<keyword evidence="14" id="KW-0325">Glycoprotein</keyword>
<evidence type="ECO:0000259" key="18">
    <source>
        <dbReference type="Pfam" id="PF00606"/>
    </source>
</evidence>
<dbReference type="GO" id="GO:0046718">
    <property type="term" value="P:symbiont entry into host cell"/>
    <property type="evidence" value="ECO:0007669"/>
    <property type="project" value="UniProtKB-KW"/>
</dbReference>
<keyword evidence="11" id="KW-1039">Host endosome</keyword>
<dbReference type="EMBL" id="AF319782">
    <property type="protein sequence ID" value="AAK38211.1"/>
    <property type="molecule type" value="Genomic_DNA"/>
</dbReference>
<dbReference type="Pfam" id="PF00606">
    <property type="entry name" value="Glycoprotein_B"/>
    <property type="match status" value="1"/>
</dbReference>
<reference evidence="21 22" key="1">
    <citation type="journal article" date="2001" name="Proc. Natl. Acad. Sci. U.S.A.">
        <title>An Epstein-Barr-related herpesvirus from marmoset lymphomas.</title>
        <authorList>
            <person name="Cho Y."/>
            <person name="Ramer J."/>
            <person name="Rivailler P."/>
            <person name="Quink C."/>
            <person name="Garber R.L."/>
            <person name="Beier D.R."/>
            <person name="Wang F."/>
        </authorList>
    </citation>
    <scope>NUCLEOTIDE SEQUENCE [LARGE SCALE GENOMIC DNA]</scope>
    <source>
        <strain evidence="21 22">CJ0149</strain>
    </source>
</reference>
<keyword evidence="1" id="KW-1032">Host cell membrane</keyword>
<reference evidence="21 22" key="2">
    <citation type="journal article" date="2002" name="J. Virol.">
        <title>Complete genomic sequence of an Epstein-Barr virus-related herpesvirus naturally infecting a new world primate: a defining point in the evolution of oncogenic lymphocryptoviruses.</title>
        <authorList>
            <person name="Rivailler P."/>
            <person name="Cho Y.G."/>
            <person name="Wang F."/>
        </authorList>
    </citation>
    <scope>NUCLEOTIDE SEQUENCE [LARGE SCALE GENOMIC DNA]</scope>
    <source>
        <strain evidence="21 22">CJ0149</strain>
    </source>
</reference>
<keyword evidence="3 17" id="KW-0812">Transmembrane</keyword>
<evidence type="ECO:0000256" key="3">
    <source>
        <dbReference type="ARBA" id="ARBA00022692"/>
    </source>
</evidence>
<evidence type="ECO:0000256" key="13">
    <source>
        <dbReference type="ARBA" id="ARBA00023157"/>
    </source>
</evidence>
<evidence type="ECO:0000259" key="19">
    <source>
        <dbReference type="Pfam" id="PF17416"/>
    </source>
</evidence>